<comment type="subcellular location">
    <subcellularLocation>
        <location evidence="2">Nucleus</location>
    </subcellularLocation>
</comment>
<evidence type="ECO:0000313" key="4">
    <source>
        <dbReference type="EMBL" id="PIO63114.1"/>
    </source>
</evidence>
<organism evidence="4 5">
    <name type="scientific">Teladorsagia circumcincta</name>
    <name type="common">Brown stomach worm</name>
    <name type="synonym">Ostertagia circumcincta</name>
    <dbReference type="NCBI Taxonomy" id="45464"/>
    <lineage>
        <taxon>Eukaryota</taxon>
        <taxon>Metazoa</taxon>
        <taxon>Ecdysozoa</taxon>
        <taxon>Nematoda</taxon>
        <taxon>Chromadorea</taxon>
        <taxon>Rhabditida</taxon>
        <taxon>Rhabditina</taxon>
        <taxon>Rhabditomorpha</taxon>
        <taxon>Strongyloidea</taxon>
        <taxon>Trichostrongylidae</taxon>
        <taxon>Teladorsagia</taxon>
    </lineage>
</organism>
<dbReference type="EMBL" id="KZ351269">
    <property type="protein sequence ID" value="PIO63114.1"/>
    <property type="molecule type" value="Genomic_DNA"/>
</dbReference>
<dbReference type="PANTHER" id="PTHR14052:SF0">
    <property type="entry name" value="ORIGIN RECOGNITION COMPLEX SUBUNIT 2"/>
    <property type="match status" value="1"/>
</dbReference>
<dbReference type="Proteomes" id="UP000230423">
    <property type="component" value="Unassembled WGS sequence"/>
</dbReference>
<reference evidence="4 5" key="1">
    <citation type="submission" date="2015-09" db="EMBL/GenBank/DDBJ databases">
        <title>Draft genome of the parasitic nematode Teladorsagia circumcincta isolate WARC Sus (inbred).</title>
        <authorList>
            <person name="Mitreva M."/>
        </authorList>
    </citation>
    <scope>NUCLEOTIDE SEQUENCE [LARGE SCALE GENOMIC DNA]</scope>
    <source>
        <strain evidence="4 5">S</strain>
    </source>
</reference>
<dbReference type="Pfam" id="PF04084">
    <property type="entry name" value="RecA-like_ORC2"/>
    <property type="match status" value="1"/>
</dbReference>
<dbReference type="GO" id="GO:0006260">
    <property type="term" value="P:DNA replication"/>
    <property type="evidence" value="ECO:0007669"/>
    <property type="project" value="UniProtKB-UniRule"/>
</dbReference>
<comment type="similarity">
    <text evidence="2">Belongs to the ORC2 family.</text>
</comment>
<comment type="function">
    <text evidence="2">Component of the origin recognition complex (ORC) that binds origins of replication. DNA-binding is ATP-dependent. ORC is required to assemble the pre-replication complex necessary to initiate DNA replication.</text>
</comment>
<dbReference type="GO" id="GO:0003688">
    <property type="term" value="F:DNA replication origin binding"/>
    <property type="evidence" value="ECO:0007669"/>
    <property type="project" value="UniProtKB-UniRule"/>
</dbReference>
<evidence type="ECO:0000256" key="2">
    <source>
        <dbReference type="RuleBase" id="RU368084"/>
    </source>
</evidence>
<dbReference type="AlphaFoldDB" id="A0A2G9TYS1"/>
<keyword evidence="2" id="KW-0539">Nucleus</keyword>
<evidence type="ECO:0000259" key="3">
    <source>
        <dbReference type="Pfam" id="PF04084"/>
    </source>
</evidence>
<dbReference type="InterPro" id="IPR007220">
    <property type="entry name" value="ORC2"/>
</dbReference>
<gene>
    <name evidence="4" type="ORF">TELCIR_15301</name>
</gene>
<protein>
    <recommendedName>
        <fullName evidence="1 2">Origin recognition complex subunit 2</fullName>
    </recommendedName>
</protein>
<dbReference type="PANTHER" id="PTHR14052">
    <property type="entry name" value="ORIGIN RECOGNITION COMPLEX SUBUNIT 2"/>
    <property type="match status" value="1"/>
</dbReference>
<accession>A0A2G9TYS1</accession>
<proteinExistence type="inferred from homology"/>
<evidence type="ECO:0000256" key="1">
    <source>
        <dbReference type="ARBA" id="ARBA00019080"/>
    </source>
</evidence>
<name>A0A2G9TYS1_TELCI</name>
<dbReference type="OrthoDB" id="20198at2759"/>
<evidence type="ECO:0000313" key="5">
    <source>
        <dbReference type="Proteomes" id="UP000230423"/>
    </source>
</evidence>
<sequence length="82" mass="9221">MKLKDCEPRRRSLVEWAKHIASTMERNKQQLIILLNNIDGPNLRDPSEQSVLAALVESHAVLMVATVDHINATLLHTSVSDH</sequence>
<comment type="subunit">
    <text evidence="2">Component of the origin recognition complex (ORC).</text>
</comment>
<keyword evidence="5" id="KW-1185">Reference proteome</keyword>
<keyword evidence="2" id="KW-0235">DNA replication</keyword>
<dbReference type="GO" id="GO:0005664">
    <property type="term" value="C:nuclear origin of replication recognition complex"/>
    <property type="evidence" value="ECO:0007669"/>
    <property type="project" value="UniProtKB-UniRule"/>
</dbReference>
<dbReference type="InterPro" id="IPR056772">
    <property type="entry name" value="RecA-like_ORC2"/>
</dbReference>
<feature type="domain" description="Origin recognition complex subunit 2 RecA-like" evidence="3">
    <location>
        <begin position="13"/>
        <end position="78"/>
    </location>
</feature>